<dbReference type="SMART" id="SM00448">
    <property type="entry name" value="REC"/>
    <property type="match status" value="2"/>
</dbReference>
<keyword evidence="12" id="KW-0902">Two-component regulatory system</keyword>
<dbReference type="Pfam" id="PF00512">
    <property type="entry name" value="HisKA"/>
    <property type="match status" value="1"/>
</dbReference>
<evidence type="ECO:0000259" key="21">
    <source>
        <dbReference type="PROSITE" id="PS50112"/>
    </source>
</evidence>
<feature type="modified residue" description="4-aspartylphosphate" evidence="17">
    <location>
        <position position="903"/>
    </location>
</feature>
<dbReference type="GO" id="GO:0005886">
    <property type="term" value="C:plasma membrane"/>
    <property type="evidence" value="ECO:0007669"/>
    <property type="project" value="UniProtKB-SubCell"/>
</dbReference>
<evidence type="ECO:0000256" key="13">
    <source>
        <dbReference type="ARBA" id="ARBA00023136"/>
    </source>
</evidence>
<feature type="domain" description="HPt" evidence="22">
    <location>
        <begin position="1011"/>
        <end position="1106"/>
    </location>
</feature>
<dbReference type="Pfam" id="PF01627">
    <property type="entry name" value="Hpt"/>
    <property type="match status" value="1"/>
</dbReference>
<keyword evidence="4" id="KW-1003">Cell membrane</keyword>
<keyword evidence="10" id="KW-0067">ATP-binding</keyword>
<evidence type="ECO:0000313" key="23">
    <source>
        <dbReference type="EMBL" id="SEM58568.1"/>
    </source>
</evidence>
<dbReference type="PRINTS" id="PR00344">
    <property type="entry name" value="BCTRLSENSOR"/>
</dbReference>
<comment type="subcellular location">
    <subcellularLocation>
        <location evidence="2">Cell membrane</location>
        <topology evidence="2">Multi-pass membrane protein</topology>
    </subcellularLocation>
</comment>
<reference evidence="23 24" key="1">
    <citation type="submission" date="2016-10" db="EMBL/GenBank/DDBJ databases">
        <authorList>
            <person name="de Groot N.N."/>
        </authorList>
    </citation>
    <scope>NUCLEOTIDE SEQUENCE [LARGE SCALE GENOMIC DNA]</scope>
    <source>
        <strain evidence="23 24">DSM 8423</strain>
    </source>
</reference>
<dbReference type="PROSITE" id="PS50109">
    <property type="entry name" value="HIS_KIN"/>
    <property type="match status" value="1"/>
</dbReference>
<dbReference type="CDD" id="cd00130">
    <property type="entry name" value="PAS"/>
    <property type="match status" value="1"/>
</dbReference>
<evidence type="ECO:0000256" key="17">
    <source>
        <dbReference type="PROSITE-ProRule" id="PRU00169"/>
    </source>
</evidence>
<dbReference type="Proteomes" id="UP000198744">
    <property type="component" value="Unassembled WGS sequence"/>
</dbReference>
<dbReference type="SUPFAM" id="SSF55781">
    <property type="entry name" value="GAF domain-like"/>
    <property type="match status" value="1"/>
</dbReference>
<evidence type="ECO:0000256" key="11">
    <source>
        <dbReference type="ARBA" id="ARBA00022989"/>
    </source>
</evidence>
<dbReference type="CDD" id="cd16922">
    <property type="entry name" value="HATPase_EvgS-ArcB-TorS-like"/>
    <property type="match status" value="1"/>
</dbReference>
<keyword evidence="6" id="KW-0808">Transferase</keyword>
<dbReference type="SMART" id="SM00387">
    <property type="entry name" value="HATPase_c"/>
    <property type="match status" value="1"/>
</dbReference>
<comment type="subunit">
    <text evidence="14">At low DSF concentrations, interacts with RpfF.</text>
</comment>
<evidence type="ECO:0000256" key="7">
    <source>
        <dbReference type="ARBA" id="ARBA00022692"/>
    </source>
</evidence>
<dbReference type="InterPro" id="IPR000014">
    <property type="entry name" value="PAS"/>
</dbReference>
<evidence type="ECO:0000256" key="6">
    <source>
        <dbReference type="ARBA" id="ARBA00022679"/>
    </source>
</evidence>
<dbReference type="FunFam" id="3.30.565.10:FF:000010">
    <property type="entry name" value="Sensor histidine kinase RcsC"/>
    <property type="match status" value="1"/>
</dbReference>
<keyword evidence="24" id="KW-1185">Reference proteome</keyword>
<dbReference type="InterPro" id="IPR036890">
    <property type="entry name" value="HATPase_C_sf"/>
</dbReference>
<dbReference type="SMART" id="SM00388">
    <property type="entry name" value="HisKA"/>
    <property type="match status" value="1"/>
</dbReference>
<dbReference type="RefSeq" id="WP_093884258.1">
    <property type="nucleotide sequence ID" value="NZ_FOBS01000024.1"/>
</dbReference>
<dbReference type="InterPro" id="IPR036097">
    <property type="entry name" value="HisK_dim/P_sf"/>
</dbReference>
<dbReference type="InterPro" id="IPR011006">
    <property type="entry name" value="CheY-like_superfamily"/>
</dbReference>
<comment type="catalytic activity">
    <reaction evidence="1">
        <text>ATP + protein L-histidine = ADP + protein N-phospho-L-histidine.</text>
        <dbReference type="EC" id="2.7.13.3"/>
    </reaction>
</comment>
<dbReference type="Pfam" id="PF02518">
    <property type="entry name" value="HATPase_c"/>
    <property type="match status" value="1"/>
</dbReference>
<dbReference type="InterPro" id="IPR035965">
    <property type="entry name" value="PAS-like_dom_sf"/>
</dbReference>
<evidence type="ECO:0000259" key="19">
    <source>
        <dbReference type="PROSITE" id="PS50109"/>
    </source>
</evidence>
<organism evidence="23 24">
    <name type="scientific">Syntrophus gentianae</name>
    <dbReference type="NCBI Taxonomy" id="43775"/>
    <lineage>
        <taxon>Bacteria</taxon>
        <taxon>Pseudomonadati</taxon>
        <taxon>Thermodesulfobacteriota</taxon>
        <taxon>Syntrophia</taxon>
        <taxon>Syntrophales</taxon>
        <taxon>Syntrophaceae</taxon>
        <taxon>Syntrophus</taxon>
    </lineage>
</organism>
<dbReference type="EMBL" id="FOBS01000024">
    <property type="protein sequence ID" value="SEM58568.1"/>
    <property type="molecule type" value="Genomic_DNA"/>
</dbReference>
<evidence type="ECO:0000256" key="5">
    <source>
        <dbReference type="ARBA" id="ARBA00022553"/>
    </source>
</evidence>
<evidence type="ECO:0000313" key="24">
    <source>
        <dbReference type="Proteomes" id="UP000198744"/>
    </source>
</evidence>
<keyword evidence="5 17" id="KW-0597">Phosphoprotein</keyword>
<dbReference type="Pfam" id="PF13185">
    <property type="entry name" value="GAF_2"/>
    <property type="match status" value="1"/>
</dbReference>
<dbReference type="InterPro" id="IPR001789">
    <property type="entry name" value="Sig_transdc_resp-reg_receiver"/>
</dbReference>
<dbReference type="InterPro" id="IPR005467">
    <property type="entry name" value="His_kinase_dom"/>
</dbReference>
<dbReference type="SUPFAM" id="SSF52172">
    <property type="entry name" value="CheY-like"/>
    <property type="match status" value="2"/>
</dbReference>
<keyword evidence="18" id="KW-0175">Coiled coil</keyword>
<dbReference type="InterPro" id="IPR003018">
    <property type="entry name" value="GAF"/>
</dbReference>
<dbReference type="Gene3D" id="3.30.450.20">
    <property type="entry name" value="PAS domain"/>
    <property type="match status" value="2"/>
</dbReference>
<dbReference type="SUPFAM" id="SSF47384">
    <property type="entry name" value="Homodimeric domain of signal transducing histidine kinase"/>
    <property type="match status" value="1"/>
</dbReference>
<dbReference type="InterPro" id="IPR003594">
    <property type="entry name" value="HATPase_dom"/>
</dbReference>
<keyword evidence="13" id="KW-0472">Membrane</keyword>
<dbReference type="PROSITE" id="PS50894">
    <property type="entry name" value="HPT"/>
    <property type="match status" value="1"/>
</dbReference>
<dbReference type="NCBIfam" id="TIGR00229">
    <property type="entry name" value="sensory_box"/>
    <property type="match status" value="1"/>
</dbReference>
<dbReference type="CDD" id="cd17546">
    <property type="entry name" value="REC_hyHK_CKI1_RcsC-like"/>
    <property type="match status" value="2"/>
</dbReference>
<evidence type="ECO:0000259" key="22">
    <source>
        <dbReference type="PROSITE" id="PS50894"/>
    </source>
</evidence>
<dbReference type="GO" id="GO:0006355">
    <property type="term" value="P:regulation of DNA-templated transcription"/>
    <property type="evidence" value="ECO:0007669"/>
    <property type="project" value="InterPro"/>
</dbReference>
<evidence type="ECO:0000256" key="4">
    <source>
        <dbReference type="ARBA" id="ARBA00022475"/>
    </source>
</evidence>
<dbReference type="EC" id="2.7.13.3" evidence="3"/>
<name>A0A1H7ZLZ3_9BACT</name>
<dbReference type="Gene3D" id="3.30.565.10">
    <property type="entry name" value="Histidine kinase-like ATPase, C-terminal domain"/>
    <property type="match status" value="1"/>
</dbReference>
<dbReference type="PANTHER" id="PTHR45339:SF1">
    <property type="entry name" value="HYBRID SIGNAL TRANSDUCTION HISTIDINE KINASE J"/>
    <property type="match status" value="1"/>
</dbReference>
<evidence type="ECO:0000256" key="1">
    <source>
        <dbReference type="ARBA" id="ARBA00000085"/>
    </source>
</evidence>
<gene>
    <name evidence="23" type="ORF">SAMN04489760_12432</name>
</gene>
<dbReference type="SUPFAM" id="SSF55785">
    <property type="entry name" value="PYP-like sensor domain (PAS domain)"/>
    <property type="match status" value="1"/>
</dbReference>
<keyword evidence="11" id="KW-1133">Transmembrane helix</keyword>
<keyword evidence="7" id="KW-0812">Transmembrane</keyword>
<dbReference type="Pfam" id="PF00072">
    <property type="entry name" value="Response_reg"/>
    <property type="match status" value="2"/>
</dbReference>
<dbReference type="InterPro" id="IPR013767">
    <property type="entry name" value="PAS_fold"/>
</dbReference>
<dbReference type="Gene3D" id="3.40.50.2300">
    <property type="match status" value="2"/>
</dbReference>
<evidence type="ECO:0000259" key="20">
    <source>
        <dbReference type="PROSITE" id="PS50110"/>
    </source>
</evidence>
<dbReference type="PANTHER" id="PTHR45339">
    <property type="entry name" value="HYBRID SIGNAL TRANSDUCTION HISTIDINE KINASE J"/>
    <property type="match status" value="1"/>
</dbReference>
<dbReference type="SMART" id="SM00091">
    <property type="entry name" value="PAS"/>
    <property type="match status" value="1"/>
</dbReference>
<evidence type="ECO:0000256" key="18">
    <source>
        <dbReference type="SAM" id="Coils"/>
    </source>
</evidence>
<evidence type="ECO:0000256" key="8">
    <source>
        <dbReference type="ARBA" id="ARBA00022741"/>
    </source>
</evidence>
<dbReference type="SMART" id="SM00073">
    <property type="entry name" value="HPT"/>
    <property type="match status" value="1"/>
</dbReference>
<dbReference type="CDD" id="cd00082">
    <property type="entry name" value="HisKA"/>
    <property type="match status" value="1"/>
</dbReference>
<dbReference type="PROSITE" id="PS50112">
    <property type="entry name" value="PAS"/>
    <property type="match status" value="1"/>
</dbReference>
<keyword evidence="8" id="KW-0547">Nucleotide-binding</keyword>
<evidence type="ECO:0000256" key="12">
    <source>
        <dbReference type="ARBA" id="ARBA00023012"/>
    </source>
</evidence>
<protein>
    <recommendedName>
        <fullName evidence="15">Sensory/regulatory protein RpfC</fullName>
        <ecNumber evidence="3">2.7.13.3</ecNumber>
    </recommendedName>
</protein>
<feature type="coiled-coil region" evidence="18">
    <location>
        <begin position="415"/>
        <end position="446"/>
    </location>
</feature>
<dbReference type="STRING" id="43775.SAMN04489760_12432"/>
<dbReference type="OrthoDB" id="9758705at2"/>
<keyword evidence="9" id="KW-0418">Kinase</keyword>
<feature type="domain" description="PAS" evidence="21">
    <location>
        <begin position="296"/>
        <end position="350"/>
    </location>
</feature>
<dbReference type="GO" id="GO:0000155">
    <property type="term" value="F:phosphorelay sensor kinase activity"/>
    <property type="evidence" value="ECO:0007669"/>
    <property type="project" value="InterPro"/>
</dbReference>
<dbReference type="AlphaFoldDB" id="A0A1H7ZLZ3"/>
<feature type="modified residue" description="4-aspartylphosphate" evidence="17">
    <location>
        <position position="758"/>
    </location>
</feature>
<feature type="modified residue" description="Phosphohistidine" evidence="16">
    <location>
        <position position="1050"/>
    </location>
</feature>
<evidence type="ECO:0000256" key="14">
    <source>
        <dbReference type="ARBA" id="ARBA00064003"/>
    </source>
</evidence>
<dbReference type="FunFam" id="1.10.287.130:FF:000002">
    <property type="entry name" value="Two-component osmosensing histidine kinase"/>
    <property type="match status" value="1"/>
</dbReference>
<dbReference type="Pfam" id="PF13426">
    <property type="entry name" value="PAS_9"/>
    <property type="match status" value="1"/>
</dbReference>
<evidence type="ECO:0000256" key="16">
    <source>
        <dbReference type="PROSITE-ProRule" id="PRU00110"/>
    </source>
</evidence>
<dbReference type="Gene3D" id="1.20.120.160">
    <property type="entry name" value="HPT domain"/>
    <property type="match status" value="1"/>
</dbReference>
<dbReference type="SUPFAM" id="SSF47226">
    <property type="entry name" value="Histidine-containing phosphotransfer domain, HPT domain"/>
    <property type="match status" value="1"/>
</dbReference>
<evidence type="ECO:0000256" key="3">
    <source>
        <dbReference type="ARBA" id="ARBA00012438"/>
    </source>
</evidence>
<dbReference type="InterPro" id="IPR036641">
    <property type="entry name" value="HPT_dom_sf"/>
</dbReference>
<sequence length="1106" mass="122996">MLSSEGRENHTLGVAMISPDLKVLAINNRLREWYPALDIETQPLCYLAFRFHQREEACRNCPVVKTLEDGQSHEAKMEVWAPDGVRSLSIVSTPLISTSDGKITAVIETVDDRTEQGQAAEMLIHDAERMESLLTLNSMSDQPISNIIPFAVEQSIRLTHSKLGYFAVLNHEETELTMKYWSHSAHAACRMADKPLVYSVEKTGLWGEAVRRRKAVITNDYAAPSLYKKGTPEGHVPIVRHMNLPIFSGDRIVAVAGVGNKAADYGIGDLRQLKLLMDGLWRIVARKQTEDALLESEAKMKAITDSAQDAITMMDHEGKISYWNPAAERIFGYSRAEAIGRDLHDCIAPKRYHEAHWSAFREFKHTGCGPFVGKTMELLACRKSGQEIAVALSLSSVWIKDQWHAVGILRDVTDHKMAEETLRSTMEELAQVNNELEKAISWANEMAFESQTANIAKSQFLANMSHEIRTPMNGVIGMTGLLIDTDLSDEQRLYCQTIQSSGEALLGIINDILDFSKIEAGKIELEELDFDIRNTVEDSAALLATRAHEKHVEFTCRLEPSLHTYLRGDPGRLRQILINLGSNAIKFTAKGEVAFDVAPVEEVGDQIKVRFEVRDTGIGIPKEKIGLLFNAFQQVDASTTRRYGGTGLGLVISKRLAELMGGEIGVESVEGQGTTFWFTAVFTRQTPHKDSEVSPVRADVRGVRILAVDDNATNRIILSEQLASWGIRHTEVNNAPDALSMLREASKKGDPYRIVVTDMQMPGMDGEALGKAIKADPLLSDTLLIMMTSMGKRGDARRLQAVGFSAYLTKPVKQSQLFDCLTTVLGRSSQPVMTGEVELVTRHTLNEAQRRKARILLVEDNLTNQKVAMHILEKLGFCADIAGDGREAIEAMKKTPYDIVFMDVQMPVMDGFAATRTIREGRSKVLNPEIPIVAMTAHAMKGDRERCIGMGMSDYIPKPITPKALAEVLDKWLSHAPESQPAVPVPSVEEESRKGPVVFDLKTLQDRLLGDEDLVKEICKGYLEEMPEQILMLRQSIDRNDGPLVERMSHTMKGAAANVGAMALSAAALAMEKAVRDDRWDELPPLMSEMERQFDSLKNHMEEKLL</sequence>
<dbReference type="InterPro" id="IPR004358">
    <property type="entry name" value="Sig_transdc_His_kin-like_C"/>
</dbReference>
<evidence type="ECO:0000256" key="9">
    <source>
        <dbReference type="ARBA" id="ARBA00022777"/>
    </source>
</evidence>
<evidence type="ECO:0000256" key="10">
    <source>
        <dbReference type="ARBA" id="ARBA00022840"/>
    </source>
</evidence>
<dbReference type="Gene3D" id="3.30.450.40">
    <property type="match status" value="1"/>
</dbReference>
<evidence type="ECO:0000256" key="2">
    <source>
        <dbReference type="ARBA" id="ARBA00004651"/>
    </source>
</evidence>
<evidence type="ECO:0000256" key="15">
    <source>
        <dbReference type="ARBA" id="ARBA00068150"/>
    </source>
</evidence>
<dbReference type="PROSITE" id="PS50110">
    <property type="entry name" value="RESPONSE_REGULATORY"/>
    <property type="match status" value="2"/>
</dbReference>
<dbReference type="SUPFAM" id="SSF55874">
    <property type="entry name" value="ATPase domain of HSP90 chaperone/DNA topoisomerase II/histidine kinase"/>
    <property type="match status" value="1"/>
</dbReference>
<proteinExistence type="predicted"/>
<accession>A0A1H7ZLZ3</accession>
<feature type="domain" description="Response regulatory" evidence="20">
    <location>
        <begin position="854"/>
        <end position="973"/>
    </location>
</feature>
<dbReference type="GO" id="GO:0005524">
    <property type="term" value="F:ATP binding"/>
    <property type="evidence" value="ECO:0007669"/>
    <property type="project" value="UniProtKB-KW"/>
</dbReference>
<feature type="domain" description="Histidine kinase" evidence="19">
    <location>
        <begin position="463"/>
        <end position="684"/>
    </location>
</feature>
<feature type="domain" description="Response regulatory" evidence="20">
    <location>
        <begin position="704"/>
        <end position="825"/>
    </location>
</feature>
<dbReference type="Pfam" id="PF00989">
    <property type="entry name" value="PAS"/>
    <property type="match status" value="1"/>
</dbReference>
<dbReference type="InterPro" id="IPR003661">
    <property type="entry name" value="HisK_dim/P_dom"/>
</dbReference>
<dbReference type="Gene3D" id="1.10.287.130">
    <property type="match status" value="1"/>
</dbReference>
<dbReference type="InterPro" id="IPR029016">
    <property type="entry name" value="GAF-like_dom_sf"/>
</dbReference>
<dbReference type="InterPro" id="IPR008207">
    <property type="entry name" value="Sig_transdc_His_kin_Hpt_dom"/>
</dbReference>